<evidence type="ECO:0000313" key="1">
    <source>
        <dbReference type="EMBL" id="TVT32834.1"/>
    </source>
</evidence>
<dbReference type="Proteomes" id="UP000319142">
    <property type="component" value="Unassembled WGS sequence"/>
</dbReference>
<organism evidence="1 2">
    <name type="scientific">Marinobacter vinifirmus</name>
    <dbReference type="NCBI Taxonomy" id="355591"/>
    <lineage>
        <taxon>Bacteria</taxon>
        <taxon>Pseudomonadati</taxon>
        <taxon>Pseudomonadota</taxon>
        <taxon>Gammaproteobacteria</taxon>
        <taxon>Pseudomonadales</taxon>
        <taxon>Marinobacteraceae</taxon>
        <taxon>Marinobacter</taxon>
    </lineage>
</organism>
<evidence type="ECO:0008006" key="3">
    <source>
        <dbReference type="Google" id="ProtNLM"/>
    </source>
</evidence>
<protein>
    <recommendedName>
        <fullName evidence="3">DUF2489 domain-containing protein</fullName>
    </recommendedName>
</protein>
<proteinExistence type="predicted"/>
<name>A0A558B8K6_9GAMM</name>
<comment type="caution">
    <text evidence="1">The sequence shown here is derived from an EMBL/GenBank/DDBJ whole genome shotgun (WGS) entry which is preliminary data.</text>
</comment>
<dbReference type="EMBL" id="VMRX01000028">
    <property type="protein sequence ID" value="TVT32834.1"/>
    <property type="molecule type" value="Genomic_DNA"/>
</dbReference>
<reference evidence="1 2" key="1">
    <citation type="submission" date="2019-07" db="EMBL/GenBank/DDBJ databases">
        <title>The pathways for chlorine oxyanion respiration interact through the shared metabolite chlorate.</title>
        <authorList>
            <person name="Barnum T.P."/>
            <person name="Cheng Y."/>
            <person name="Hill K.A."/>
            <person name="Lucas L.N."/>
            <person name="Carlson H.K."/>
            <person name="Coates J.D."/>
        </authorList>
    </citation>
    <scope>NUCLEOTIDE SEQUENCE [LARGE SCALE GENOMIC DNA]</scope>
    <source>
        <strain evidence="1">UCB</strain>
    </source>
</reference>
<dbReference type="AlphaFoldDB" id="A0A558B8K6"/>
<sequence length="150" mass="16589">MSVSVAIAFVALVIALLSAVYTRHAVKAAKHANEIAIHHERLKTYKALVSLASALSARGLAISKDEVWAFYEPATWAKFYFKPDLAAALLKVFDDSLELVSKKAEWGDVSQGGEYDQALVKETHALHRATRDRARQLVEEIESELVITPN</sequence>
<dbReference type="RefSeq" id="WP_273133755.1">
    <property type="nucleotide sequence ID" value="NZ_VMRX01000028.1"/>
</dbReference>
<accession>A0A558B8K6</accession>
<evidence type="ECO:0000313" key="2">
    <source>
        <dbReference type="Proteomes" id="UP000319142"/>
    </source>
</evidence>
<gene>
    <name evidence="1" type="ORF">FHK81_10680</name>
</gene>